<evidence type="ECO:0000313" key="3">
    <source>
        <dbReference type="Proteomes" id="UP000017805"/>
    </source>
</evidence>
<gene>
    <name evidence="2" type="ORF">N288_04545</name>
</gene>
<keyword evidence="1" id="KW-1133">Transmembrane helix</keyword>
<organism evidence="2 3">
    <name type="scientific">Bacillus infantis NRRL B-14911</name>
    <dbReference type="NCBI Taxonomy" id="1367477"/>
    <lineage>
        <taxon>Bacteria</taxon>
        <taxon>Bacillati</taxon>
        <taxon>Bacillota</taxon>
        <taxon>Bacilli</taxon>
        <taxon>Bacillales</taxon>
        <taxon>Bacillaceae</taxon>
        <taxon>Bacillus</taxon>
    </lineage>
</organism>
<accession>U5L7Y9</accession>
<dbReference type="HOGENOM" id="CLU_2822088_0_0_9"/>
<keyword evidence="3" id="KW-1185">Reference proteome</keyword>
<dbReference type="Proteomes" id="UP000017805">
    <property type="component" value="Chromosome"/>
</dbReference>
<proteinExistence type="predicted"/>
<evidence type="ECO:0000313" key="2">
    <source>
        <dbReference type="EMBL" id="AGX02866.1"/>
    </source>
</evidence>
<sequence length="66" mass="7985">MLKFLRKSRKNFYILLLIILIAWFSLYDFLTEKEVHLLSNCIQAAVYMAVYAFLDWGFFGKERKKE</sequence>
<dbReference type="KEGG" id="bif:N288_04545"/>
<feature type="transmembrane region" description="Helical" evidence="1">
    <location>
        <begin position="12"/>
        <end position="30"/>
    </location>
</feature>
<evidence type="ECO:0000256" key="1">
    <source>
        <dbReference type="SAM" id="Phobius"/>
    </source>
</evidence>
<reference evidence="2 3" key="1">
    <citation type="submission" date="2013-07" db="EMBL/GenBank/DDBJ databases">
        <title>Complete genome sequence of Bacillus infantis NRRL B-14911 that has potential to induce cardiac disease by antigenic mimicry.</title>
        <authorList>
            <person name="Massilamany C."/>
            <person name="Smith T.P.L."/>
            <person name="Loy J.D."/>
            <person name="Barletta R."/>
            <person name="Reddy J."/>
        </authorList>
    </citation>
    <scope>NUCLEOTIDE SEQUENCE [LARGE SCALE GENOMIC DNA]</scope>
    <source>
        <strain evidence="2 3">NRRL B-14911</strain>
    </source>
</reference>
<name>U5L7Y9_9BACI</name>
<keyword evidence="1" id="KW-0472">Membrane</keyword>
<dbReference type="AlphaFoldDB" id="U5L7Y9"/>
<keyword evidence="1" id="KW-0812">Transmembrane</keyword>
<dbReference type="PATRIC" id="fig|1367477.3.peg.845"/>
<protein>
    <submittedName>
        <fullName evidence="2">Uncharacterized protein</fullName>
    </submittedName>
</protein>
<dbReference type="EMBL" id="CP006643">
    <property type="protein sequence ID" value="AGX02866.1"/>
    <property type="molecule type" value="Genomic_DNA"/>
</dbReference>
<dbReference type="STRING" id="1367477.N288_04545"/>
<feature type="transmembrane region" description="Helical" evidence="1">
    <location>
        <begin position="42"/>
        <end position="59"/>
    </location>
</feature>